<comment type="caution">
    <text evidence="1">The sequence shown here is derived from an EMBL/GenBank/DDBJ whole genome shotgun (WGS) entry which is preliminary data.</text>
</comment>
<dbReference type="Proteomes" id="UP000580568">
    <property type="component" value="Unassembled WGS sequence"/>
</dbReference>
<proteinExistence type="predicted"/>
<organism evidence="1 2">
    <name type="scientific">Clostridium fungisolvens</name>
    <dbReference type="NCBI Taxonomy" id="1604897"/>
    <lineage>
        <taxon>Bacteria</taxon>
        <taxon>Bacillati</taxon>
        <taxon>Bacillota</taxon>
        <taxon>Clostridia</taxon>
        <taxon>Eubacteriales</taxon>
        <taxon>Clostridiaceae</taxon>
        <taxon>Clostridium</taxon>
    </lineage>
</organism>
<evidence type="ECO:0000313" key="2">
    <source>
        <dbReference type="Proteomes" id="UP000580568"/>
    </source>
</evidence>
<sequence length="46" mass="4764">MKNKVAKVIFIVILLGAIIVPTFGTGSKTISGGTFTTQGVDNPLQS</sequence>
<dbReference type="RefSeq" id="WP_183278968.1">
    <property type="nucleotide sequence ID" value="NZ_BLZR01000001.1"/>
</dbReference>
<reference evidence="1 2" key="1">
    <citation type="submission" date="2020-07" db="EMBL/GenBank/DDBJ databases">
        <title>A new beta-1,3-glucan-decomposing anaerobic bacterium isolated from anoxic soil subjected to biological soil disinfestation.</title>
        <authorList>
            <person name="Ueki A."/>
            <person name="Tonouchi A."/>
        </authorList>
    </citation>
    <scope>NUCLEOTIDE SEQUENCE [LARGE SCALE GENOMIC DNA]</scope>
    <source>
        <strain evidence="1 2">TW1</strain>
    </source>
</reference>
<keyword evidence="2" id="KW-1185">Reference proteome</keyword>
<name>A0A6V8SRT4_9CLOT</name>
<evidence type="ECO:0000313" key="1">
    <source>
        <dbReference type="EMBL" id="GFP77603.1"/>
    </source>
</evidence>
<dbReference type="AlphaFoldDB" id="A0A6V8SRT4"/>
<protein>
    <submittedName>
        <fullName evidence="1">Uncharacterized protein</fullName>
    </submittedName>
</protein>
<accession>A0A6V8SRT4</accession>
<dbReference type="EMBL" id="BLZR01000001">
    <property type="protein sequence ID" value="GFP77603.1"/>
    <property type="molecule type" value="Genomic_DNA"/>
</dbReference>
<gene>
    <name evidence="1" type="ORF">bsdtw1_03761</name>
</gene>